<evidence type="ECO:0000256" key="9">
    <source>
        <dbReference type="SAM" id="Phobius"/>
    </source>
</evidence>
<accession>A0A382B6G0</accession>
<dbReference type="GO" id="GO:0005886">
    <property type="term" value="C:plasma membrane"/>
    <property type="evidence" value="ECO:0007669"/>
    <property type="project" value="UniProtKB-SubCell"/>
</dbReference>
<dbReference type="GO" id="GO:0005283">
    <property type="term" value="F:amino acid:sodium symporter activity"/>
    <property type="evidence" value="ECO:0007669"/>
    <property type="project" value="InterPro"/>
</dbReference>
<keyword evidence="7 9" id="KW-1133">Transmembrane helix</keyword>
<feature type="transmembrane region" description="Helical" evidence="9">
    <location>
        <begin position="358"/>
        <end position="377"/>
    </location>
</feature>
<dbReference type="InterPro" id="IPR001463">
    <property type="entry name" value="Na/Ala_symport"/>
</dbReference>
<name>A0A382B6G0_9ZZZZ</name>
<feature type="transmembrane region" description="Helical" evidence="9">
    <location>
        <begin position="189"/>
        <end position="208"/>
    </location>
</feature>
<feature type="transmembrane region" description="Helical" evidence="9">
    <location>
        <begin position="421"/>
        <end position="440"/>
    </location>
</feature>
<evidence type="ECO:0000256" key="3">
    <source>
        <dbReference type="ARBA" id="ARBA00022448"/>
    </source>
</evidence>
<feature type="transmembrane region" description="Helical" evidence="9">
    <location>
        <begin position="156"/>
        <end position="177"/>
    </location>
</feature>
<comment type="subcellular location">
    <subcellularLocation>
        <location evidence="1">Cell membrane</location>
        <topology evidence="1">Multi-pass membrane protein</topology>
    </subcellularLocation>
</comment>
<dbReference type="PANTHER" id="PTHR30330">
    <property type="entry name" value="AGSS FAMILY TRANSPORTER, SODIUM-ALANINE"/>
    <property type="match status" value="1"/>
</dbReference>
<feature type="transmembrane region" description="Helical" evidence="9">
    <location>
        <begin position="20"/>
        <end position="45"/>
    </location>
</feature>
<dbReference type="AlphaFoldDB" id="A0A382B6G0"/>
<keyword evidence="5 9" id="KW-0812">Transmembrane</keyword>
<feature type="transmembrane region" description="Helical" evidence="9">
    <location>
        <begin position="220"/>
        <end position="243"/>
    </location>
</feature>
<dbReference type="PROSITE" id="PS00873">
    <property type="entry name" value="NA_ALANINE_SYMP"/>
    <property type="match status" value="1"/>
</dbReference>
<proteinExistence type="inferred from homology"/>
<evidence type="ECO:0000256" key="2">
    <source>
        <dbReference type="ARBA" id="ARBA00009261"/>
    </source>
</evidence>
<evidence type="ECO:0000256" key="4">
    <source>
        <dbReference type="ARBA" id="ARBA00022475"/>
    </source>
</evidence>
<dbReference type="FunFam" id="1.20.1740.10:FF:000004">
    <property type="entry name" value="Sodium:alanine symporter family protein"/>
    <property type="match status" value="1"/>
</dbReference>
<keyword evidence="6" id="KW-0769">Symport</keyword>
<feature type="transmembrane region" description="Helical" evidence="9">
    <location>
        <begin position="303"/>
        <end position="325"/>
    </location>
</feature>
<dbReference type="EMBL" id="UINC01028228">
    <property type="protein sequence ID" value="SVB08837.1"/>
    <property type="molecule type" value="Genomic_DNA"/>
</dbReference>
<protein>
    <recommendedName>
        <fullName evidence="11">Amino acid carrier protein</fullName>
    </recommendedName>
</protein>
<feature type="transmembrane region" description="Helical" evidence="9">
    <location>
        <begin position="397"/>
        <end position="415"/>
    </location>
</feature>
<evidence type="ECO:0000256" key="5">
    <source>
        <dbReference type="ARBA" id="ARBA00022692"/>
    </source>
</evidence>
<evidence type="ECO:0000256" key="8">
    <source>
        <dbReference type="ARBA" id="ARBA00023136"/>
    </source>
</evidence>
<evidence type="ECO:0000256" key="6">
    <source>
        <dbReference type="ARBA" id="ARBA00022847"/>
    </source>
</evidence>
<comment type="similarity">
    <text evidence="2">Belongs to the alanine or glycine:cation symporter (AGCS) (TC 2.A.25) family.</text>
</comment>
<dbReference type="Pfam" id="PF01235">
    <property type="entry name" value="Na_Ala_symp"/>
    <property type="match status" value="1"/>
</dbReference>
<gene>
    <name evidence="10" type="ORF">METZ01_LOCUS161691</name>
</gene>
<reference evidence="10" key="1">
    <citation type="submission" date="2018-05" db="EMBL/GenBank/DDBJ databases">
        <authorList>
            <person name="Lanie J.A."/>
            <person name="Ng W.-L."/>
            <person name="Kazmierczak K.M."/>
            <person name="Andrzejewski T.M."/>
            <person name="Davidsen T.M."/>
            <person name="Wayne K.J."/>
            <person name="Tettelin H."/>
            <person name="Glass J.I."/>
            <person name="Rusch D."/>
            <person name="Podicherti R."/>
            <person name="Tsui H.-C.T."/>
            <person name="Winkler M.E."/>
        </authorList>
    </citation>
    <scope>NUCLEOTIDE SEQUENCE</scope>
</reference>
<evidence type="ECO:0000256" key="7">
    <source>
        <dbReference type="ARBA" id="ARBA00022989"/>
    </source>
</evidence>
<keyword evidence="3" id="KW-0813">Transport</keyword>
<dbReference type="Gene3D" id="1.20.1740.10">
    <property type="entry name" value="Amino acid/polyamine transporter I"/>
    <property type="match status" value="1"/>
</dbReference>
<dbReference type="PANTHER" id="PTHR30330:SF3">
    <property type="entry name" value="TRANSCRIPTIONAL REGULATOR, LRP FAMILY"/>
    <property type="match status" value="1"/>
</dbReference>
<dbReference type="NCBIfam" id="TIGR00835">
    <property type="entry name" value="agcS"/>
    <property type="match status" value="1"/>
</dbReference>
<keyword evidence="4" id="KW-1003">Cell membrane</keyword>
<evidence type="ECO:0008006" key="11">
    <source>
        <dbReference type="Google" id="ProtNLM"/>
    </source>
</evidence>
<dbReference type="PRINTS" id="PR00175">
    <property type="entry name" value="NAALASMPORT"/>
</dbReference>
<feature type="transmembrane region" description="Helical" evidence="9">
    <location>
        <begin position="102"/>
        <end position="120"/>
    </location>
</feature>
<keyword evidence="8 9" id="KW-0472">Membrane</keyword>
<organism evidence="10">
    <name type="scientific">marine metagenome</name>
    <dbReference type="NCBI Taxonomy" id="408172"/>
    <lineage>
        <taxon>unclassified sequences</taxon>
        <taxon>metagenomes</taxon>
        <taxon>ecological metagenomes</taxon>
    </lineage>
</organism>
<evidence type="ECO:0000313" key="10">
    <source>
        <dbReference type="EMBL" id="SVB08837.1"/>
    </source>
</evidence>
<sequence>METNNMDFTKNLEHFMEIFSGWISMPLTFILIGTGLFVTVSLGFIQVRRLKHSFDVVSGKYDNPDDEGDVTHFQALSAALSATIGIGNIAGVALAVRLGGPGALFWMWVTALFGMALKYAECTLSHKYRVIHEDGSVSGGPMYYIEKGLGPKWKPLAIFFATCAVICSFCTGNMNQANTIAQTFASYNVPIWISGAFIAFMVGLVIIGGIKRIAAVASRIVPTMAVLYVSGALLILLVNYQNIIHSLESIFREAFSLKSGWGGLFAVIMWGVRRGLYSNEAGQGSAPIAHAAAKTKESAREGAVAMMGPFIDTIIVCTMTGLAILSTGVLESTDLTGAQLTREAFRQGFTFAPELGSIIVNFSVLLFAYTTMVAWSYYGDRSIEYLIGPKAIKPYRWVYVFFNFLGAILPLSFVWNFGDIALSLMTIPNLIGVLFLTGILKKMTKEYFSVEHKPYK</sequence>
<evidence type="ECO:0000256" key="1">
    <source>
        <dbReference type="ARBA" id="ARBA00004651"/>
    </source>
</evidence>